<evidence type="ECO:0000256" key="1">
    <source>
        <dbReference type="SAM" id="Phobius"/>
    </source>
</evidence>
<gene>
    <name evidence="3" type="ORF">A45J_2624</name>
</gene>
<organism evidence="3">
    <name type="scientific">hot springs metagenome</name>
    <dbReference type="NCBI Taxonomy" id="433727"/>
    <lineage>
        <taxon>unclassified sequences</taxon>
        <taxon>metagenomes</taxon>
        <taxon>ecological metagenomes</taxon>
    </lineage>
</organism>
<keyword evidence="1" id="KW-0472">Membrane</keyword>
<reference evidence="3" key="1">
    <citation type="submission" date="2019-10" db="EMBL/GenBank/DDBJ databases">
        <title>Metagenomic sequencing of thiosulfate-disproportionating enrichment culture.</title>
        <authorList>
            <person name="Umezawa K."/>
            <person name="Kojima H."/>
            <person name="Fukui M."/>
        </authorList>
    </citation>
    <scope>NUCLEOTIDE SEQUENCE</scope>
    <source>
        <strain evidence="3">45J</strain>
    </source>
</reference>
<feature type="transmembrane region" description="Helical" evidence="1">
    <location>
        <begin position="352"/>
        <end position="371"/>
    </location>
</feature>
<feature type="transmembrane region" description="Helical" evidence="1">
    <location>
        <begin position="33"/>
        <end position="51"/>
    </location>
</feature>
<evidence type="ECO:0000259" key="2">
    <source>
        <dbReference type="Pfam" id="PF07916"/>
    </source>
</evidence>
<dbReference type="Pfam" id="PF07916">
    <property type="entry name" value="TraG_N"/>
    <property type="match status" value="1"/>
</dbReference>
<accession>A0A5J4KZ32</accession>
<protein>
    <recommendedName>
        <fullName evidence="2">TraG N-terminal Proteobacteria domain-containing protein</fullName>
    </recommendedName>
</protein>
<comment type="caution">
    <text evidence="3">The sequence shown here is derived from an EMBL/GenBank/DDBJ whole genome shotgun (WGS) entry which is preliminary data.</text>
</comment>
<evidence type="ECO:0000313" key="3">
    <source>
        <dbReference type="EMBL" id="GER94858.1"/>
    </source>
</evidence>
<dbReference type="EMBL" id="BLAB01000001">
    <property type="protein sequence ID" value="GER94858.1"/>
    <property type="molecule type" value="Genomic_DNA"/>
</dbReference>
<dbReference type="InterPro" id="IPR012931">
    <property type="entry name" value="TraG_N_Proteobacteria"/>
</dbReference>
<keyword evidence="1" id="KW-0812">Transmembrane</keyword>
<feature type="domain" description="TraG N-terminal Proteobacteria" evidence="2">
    <location>
        <begin position="5"/>
        <end position="483"/>
    </location>
</feature>
<keyword evidence="1" id="KW-1133">Transmembrane helix</keyword>
<dbReference type="AlphaFoldDB" id="A0A5J4KZ32"/>
<name>A0A5J4KZ32_9ZZZZ</name>
<proteinExistence type="predicted"/>
<sequence length="1017" mass="110715">MNFDIYTTGGIEFLSQVYKGVIMTFGDSSYETLLRLFGLFSLIFGSIALIGKQQIDYLAKRVAILFLISGFSFGLRADVTIIDTKHDQTYVVSGAPWIPAYVHSLFSAASYQLTNTAQQIFHTGTVNVYEAAATGKNAWASVNLDYNKTGFGGFFEYLNFFKNYRFNTTGITDLDRIYRKFHIALTECTINEIPLWPDNDFQKKIMLSSNLIQDLRPTVNGYVEFEGQPTDCIALYDSAIDDWNTIKSKFDTAGDPTLNLLAKLGITAMDSQKVQEANAEILQQGTMQLSNMIGQAGMVWALSDAWDSFLADQSPERAMVYKYEVGRNIEESKQMGRSLGLYAKETVPLMKIVFESMTIAFIPVTFLIILVSGGNVIRNSIFAFAWVYAWDPVLATINGIVNIAAIAKVKAALNAAAVYNNALNGEWMAYSIQALNIMYSTLDYIPSVAGYLAISTPGIAYMLIKGGEVTMAGIASMMAAPVMSTATHAEAASSLETQKIANQTGKSFGQVEMRYNAAGQAKLNAMVFQSGVDKHGYSALEKSGMGSFEKGVASGLGDKQVMDKFGINTVANAYAGNMSADIGRGGYWSSKGLDAAVQHGADTQFTADKTTDRETKYWNTAQEVKNSAGAGIVDLKTGNVTSAVVHGKSANVQFSEKDAITSSVAESVAAKTDFAKDLMQGKDITQKYGTSEAFTNEVKNTATQKAISDIVHSSEFKESMSDKTIQELFGIMQAGVKTPSISPIQAEGKTGYKISGVTESGKSFETHVQGKEAEAFEKAYQKATGYALKQEMSTTEGLRQAQNISERTGLSTEARKLDQVSREESLSAVTTHDLMPKIVQNVRDAKYKEFAPDVGAGLALNDISKMDEKEFGKWVEKAKEDMYRDFLSGKNDLKQQVDGKIDDAQRLKDENKPILEKVEGNTSGVTGIGHIPINAKSPNENLFNLKKDAGQAEINAGRDGIAPNPFFKAGDAVVDAAGEVIESGKPLPLASPEEQKRRAAAAEVIKQKVDENFKNKN</sequence>